<dbReference type="GO" id="GO:0003735">
    <property type="term" value="F:structural constituent of ribosome"/>
    <property type="evidence" value="ECO:0007669"/>
    <property type="project" value="InterPro"/>
</dbReference>
<gene>
    <name evidence="8" type="ORF">M408DRAFT_170268</name>
    <name evidence="9" type="ORF">M408DRAFT_27260</name>
</gene>
<proteinExistence type="inferred from homology"/>
<evidence type="ECO:0000256" key="2">
    <source>
        <dbReference type="ARBA" id="ARBA00009864"/>
    </source>
</evidence>
<accession>A0A0C3AVY5</accession>
<dbReference type="EMBL" id="KN824327">
    <property type="protein sequence ID" value="KIM24139.1"/>
    <property type="molecule type" value="Genomic_DNA"/>
</dbReference>
<evidence type="ECO:0000313" key="9">
    <source>
        <dbReference type="EMBL" id="KIM24139.1"/>
    </source>
</evidence>
<dbReference type="Proteomes" id="UP000054097">
    <property type="component" value="Unassembled WGS sequence"/>
</dbReference>
<comment type="similarity">
    <text evidence="2">Belongs to the mitochondrion-specific ribosomal protein mS23 family.</text>
</comment>
<keyword evidence="4" id="KW-0496">Mitochondrion</keyword>
<reference evidence="10" key="2">
    <citation type="submission" date="2015-01" db="EMBL/GenBank/DDBJ databases">
        <title>Evolutionary Origins and Diversification of the Mycorrhizal Mutualists.</title>
        <authorList>
            <consortium name="DOE Joint Genome Institute"/>
            <consortium name="Mycorrhizal Genomics Consortium"/>
            <person name="Kohler A."/>
            <person name="Kuo A."/>
            <person name="Nagy L.G."/>
            <person name="Floudas D."/>
            <person name="Copeland A."/>
            <person name="Barry K.W."/>
            <person name="Cichocki N."/>
            <person name="Veneault-Fourrey C."/>
            <person name="LaButti K."/>
            <person name="Lindquist E.A."/>
            <person name="Lipzen A."/>
            <person name="Lundell T."/>
            <person name="Morin E."/>
            <person name="Murat C."/>
            <person name="Riley R."/>
            <person name="Ohm R."/>
            <person name="Sun H."/>
            <person name="Tunlid A."/>
            <person name="Henrissat B."/>
            <person name="Grigoriev I.V."/>
            <person name="Hibbett D.S."/>
            <person name="Martin F."/>
        </authorList>
    </citation>
    <scope>NUCLEOTIDE SEQUENCE [LARGE SCALE GENOMIC DNA]</scope>
    <source>
        <strain evidence="10">MAFF 305830</strain>
    </source>
</reference>
<name>A0A0C3AVY5_SERVB</name>
<organism evidence="9 10">
    <name type="scientific">Serendipita vermifera MAFF 305830</name>
    <dbReference type="NCBI Taxonomy" id="933852"/>
    <lineage>
        <taxon>Eukaryota</taxon>
        <taxon>Fungi</taxon>
        <taxon>Dikarya</taxon>
        <taxon>Basidiomycota</taxon>
        <taxon>Agaricomycotina</taxon>
        <taxon>Agaricomycetes</taxon>
        <taxon>Sebacinales</taxon>
        <taxon>Serendipitaceae</taxon>
        <taxon>Serendipita</taxon>
    </lineage>
</organism>
<dbReference type="GO" id="GO:0005763">
    <property type="term" value="C:mitochondrial small ribosomal subunit"/>
    <property type="evidence" value="ECO:0007669"/>
    <property type="project" value="InterPro"/>
</dbReference>
<evidence type="ECO:0000313" key="10">
    <source>
        <dbReference type="Proteomes" id="UP000054097"/>
    </source>
</evidence>
<dbReference type="InterPro" id="IPR016939">
    <property type="entry name" value="Ribosomal_mS23_fun"/>
</dbReference>
<protein>
    <recommendedName>
        <fullName evidence="6">Small ribosomal subunit protein mS23</fullName>
    </recommendedName>
    <alternativeName>
        <fullName evidence="7">37S ribosomal protein S25, mitochondrial</fullName>
    </alternativeName>
</protein>
<sequence length="142" mass="16066">MHHSLPLSQAYRTACQQYAALRSEHTIASHIAYLEAKAYGATFPSSASAIRRGYELEEKALEKWGKDKDQDVNELVARKKWRVVVDKSSEDIGAWTKGQEYVRKAENGERPAYKIGRVDSWASVLPDTDRAPGRLPSEEDSW</sequence>
<evidence type="ECO:0000256" key="7">
    <source>
        <dbReference type="ARBA" id="ARBA00035421"/>
    </source>
</evidence>
<evidence type="ECO:0000256" key="6">
    <source>
        <dbReference type="ARBA" id="ARBA00035137"/>
    </source>
</evidence>
<dbReference type="Pfam" id="PF13741">
    <property type="entry name" value="MRP-S25"/>
    <property type="match status" value="1"/>
</dbReference>
<dbReference type="AlphaFoldDB" id="A0A0C3AVY5"/>
<reference evidence="9 10" key="1">
    <citation type="submission" date="2014-04" db="EMBL/GenBank/DDBJ databases">
        <authorList>
            <consortium name="DOE Joint Genome Institute"/>
            <person name="Kuo A."/>
            <person name="Zuccaro A."/>
            <person name="Kohler A."/>
            <person name="Nagy L.G."/>
            <person name="Floudas D."/>
            <person name="Copeland A."/>
            <person name="Barry K.W."/>
            <person name="Cichocki N."/>
            <person name="Veneault-Fourrey C."/>
            <person name="LaButti K."/>
            <person name="Lindquist E.A."/>
            <person name="Lipzen A."/>
            <person name="Lundell T."/>
            <person name="Morin E."/>
            <person name="Murat C."/>
            <person name="Sun H."/>
            <person name="Tunlid A."/>
            <person name="Henrissat B."/>
            <person name="Grigoriev I.V."/>
            <person name="Hibbett D.S."/>
            <person name="Martin F."/>
            <person name="Nordberg H.P."/>
            <person name="Cantor M.N."/>
            <person name="Hua S.X."/>
        </authorList>
    </citation>
    <scope>NUCLEOTIDE SEQUENCE [LARGE SCALE GENOMIC DNA]</scope>
    <source>
        <strain evidence="9 10">MAFF 305830</strain>
    </source>
</reference>
<dbReference type="EMBL" id="KN824512">
    <property type="protein sequence ID" value="KIM19902.1"/>
    <property type="molecule type" value="Genomic_DNA"/>
</dbReference>
<evidence type="ECO:0000256" key="3">
    <source>
        <dbReference type="ARBA" id="ARBA00022980"/>
    </source>
</evidence>
<dbReference type="OrthoDB" id="5542239at2759"/>
<keyword evidence="5" id="KW-0687">Ribonucleoprotein</keyword>
<keyword evidence="3" id="KW-0689">Ribosomal protein</keyword>
<evidence type="ECO:0000256" key="1">
    <source>
        <dbReference type="ARBA" id="ARBA00004173"/>
    </source>
</evidence>
<dbReference type="PANTHER" id="PTHR37799:SF1">
    <property type="entry name" value="SMALL RIBOSOMAL SUBUNIT PROTEIN MS23"/>
    <property type="match status" value="1"/>
</dbReference>
<keyword evidence="10" id="KW-1185">Reference proteome</keyword>
<evidence type="ECO:0000256" key="4">
    <source>
        <dbReference type="ARBA" id="ARBA00023128"/>
    </source>
</evidence>
<dbReference type="PANTHER" id="PTHR37799">
    <property type="entry name" value="37S RIBOSOMAL PROTEIN S25, MITOCHONDRIAL"/>
    <property type="match status" value="1"/>
</dbReference>
<evidence type="ECO:0000256" key="5">
    <source>
        <dbReference type="ARBA" id="ARBA00023274"/>
    </source>
</evidence>
<dbReference type="HOGENOM" id="CLU_1816987_0_0_1"/>
<reference evidence="9" key="3">
    <citation type="submission" date="2015-02" db="EMBL/GenBank/DDBJ databases">
        <title>Evolutionary Origins and Diversification of the Mycorrhizal Mutualists.</title>
        <authorList>
            <consortium name="DOE Joint Genome Institute"/>
            <consortium name="Mycorrhizal Genomics Consortium"/>
            <person name="Kohler A."/>
            <person name="Kuo A."/>
            <person name="Nagy L.G."/>
            <person name="Floudas D."/>
            <person name="Copeland A."/>
            <person name="Barry K.W."/>
            <person name="Cichocki N."/>
            <person name="Veneault-Fourrey C."/>
            <person name="LaButti K."/>
            <person name="Lindquist E.A."/>
            <person name="Lipzen A."/>
            <person name="Lundell T."/>
            <person name="Morin E."/>
            <person name="Murat C."/>
            <person name="Riley R."/>
            <person name="Ohm R."/>
            <person name="Sun H."/>
            <person name="Tunlid A."/>
            <person name="Henrissat B."/>
            <person name="Grigoriev I.V."/>
            <person name="Hibbett D.S."/>
            <person name="Martin F."/>
        </authorList>
    </citation>
    <scope>NUCLEOTIDE SEQUENCE</scope>
    <source>
        <strain evidence="9">MAFF 305830</strain>
    </source>
</reference>
<dbReference type="STRING" id="933852.A0A0C3AVY5"/>
<evidence type="ECO:0000313" key="8">
    <source>
        <dbReference type="EMBL" id="KIM19902.1"/>
    </source>
</evidence>
<comment type="subcellular location">
    <subcellularLocation>
        <location evidence="1">Mitochondrion</location>
    </subcellularLocation>
</comment>